<comment type="caution">
    <text evidence="2">The sequence shown here is derived from an EMBL/GenBank/DDBJ whole genome shotgun (WGS) entry which is preliminary data.</text>
</comment>
<evidence type="ECO:0000256" key="1">
    <source>
        <dbReference type="SAM" id="MobiDB-lite"/>
    </source>
</evidence>
<dbReference type="Proteomes" id="UP000620124">
    <property type="component" value="Unassembled WGS sequence"/>
</dbReference>
<keyword evidence="3" id="KW-1185">Reference proteome</keyword>
<reference evidence="2" key="1">
    <citation type="submission" date="2020-05" db="EMBL/GenBank/DDBJ databases">
        <title>Mycena genomes resolve the evolution of fungal bioluminescence.</title>
        <authorList>
            <person name="Tsai I.J."/>
        </authorList>
    </citation>
    <scope>NUCLEOTIDE SEQUENCE</scope>
    <source>
        <strain evidence="2">CCC161011</strain>
    </source>
</reference>
<sequence>MTGTEPSTSHLTTEAVASTSTSAPTAAQTERAPAAEEHKKHGLGAVIDKIVHPHGHGGDHHKDKEQKEDAPSVPVAVPAEPSDGPAHLAPGGSGFGGIL</sequence>
<protein>
    <submittedName>
        <fullName evidence="2">Uncharacterized protein</fullName>
    </submittedName>
</protein>
<gene>
    <name evidence="2" type="ORF">MVEN_02225500</name>
</gene>
<dbReference type="EMBL" id="JACAZI010000024">
    <property type="protein sequence ID" value="KAF7335700.1"/>
    <property type="molecule type" value="Genomic_DNA"/>
</dbReference>
<organism evidence="2 3">
    <name type="scientific">Mycena venus</name>
    <dbReference type="NCBI Taxonomy" id="2733690"/>
    <lineage>
        <taxon>Eukaryota</taxon>
        <taxon>Fungi</taxon>
        <taxon>Dikarya</taxon>
        <taxon>Basidiomycota</taxon>
        <taxon>Agaricomycotina</taxon>
        <taxon>Agaricomycetes</taxon>
        <taxon>Agaricomycetidae</taxon>
        <taxon>Agaricales</taxon>
        <taxon>Marasmiineae</taxon>
        <taxon>Mycenaceae</taxon>
        <taxon>Mycena</taxon>
    </lineage>
</organism>
<name>A0A8H6X701_9AGAR</name>
<feature type="compositionally biased region" description="Low complexity" evidence="1">
    <location>
        <begin position="12"/>
        <end position="29"/>
    </location>
</feature>
<feature type="region of interest" description="Disordered" evidence="1">
    <location>
        <begin position="1"/>
        <end position="99"/>
    </location>
</feature>
<evidence type="ECO:0000313" key="2">
    <source>
        <dbReference type="EMBL" id="KAF7335700.1"/>
    </source>
</evidence>
<proteinExistence type="predicted"/>
<dbReference type="AlphaFoldDB" id="A0A8H6X701"/>
<feature type="compositionally biased region" description="Low complexity" evidence="1">
    <location>
        <begin position="71"/>
        <end position="83"/>
    </location>
</feature>
<feature type="compositionally biased region" description="Basic and acidic residues" evidence="1">
    <location>
        <begin position="56"/>
        <end position="70"/>
    </location>
</feature>
<feature type="compositionally biased region" description="Polar residues" evidence="1">
    <location>
        <begin position="1"/>
        <end position="11"/>
    </location>
</feature>
<evidence type="ECO:0000313" key="3">
    <source>
        <dbReference type="Proteomes" id="UP000620124"/>
    </source>
</evidence>
<accession>A0A8H6X701</accession>